<dbReference type="Proteomes" id="UP000185904">
    <property type="component" value="Unassembled WGS sequence"/>
</dbReference>
<sequence>MASFMIFKQVDGKFQKDSVDADAFLKTRPEPGVQFVFAKWDVFMGNKQLRDVMCANWAYPPMLWTKTCHEANGYAGSSNSLDEDQTTLVDTSWFQFLIKQLRGGANALQQVYAYDWYEMGFFTYTLSTGASVAFCIDTPPVFQDGLLEALNSQESHHPPNEGMGFLQSAIIAEVSRLYDVSVWTLRHQIRDIEKTRSAARYVDSVLDFAQLHDLARHTIHTCEVLAVAVDTLNTLLGDYRSGSGDVCDCRRTTTGRLAKPDCPHNEMRFWLGLLQNFGRRATSLNERLSNEINLGFNLVVQRDTRETVMISRMTVDISSAARKDSASMKTIAVVTLAFLPATFVCVSHLLSALTLSTGPINLSFPAQLTAQPTLQTIFSMSFFTLNVNDTTGEKHWLISDRFWIYWVITMPLTVLTLICWWYGQRKEDRREKARQPSWKLGAES</sequence>
<keyword evidence="3" id="KW-1185">Reference proteome</keyword>
<accession>A0A178CXS9</accession>
<feature type="transmembrane region" description="Helical" evidence="1">
    <location>
        <begin position="403"/>
        <end position="423"/>
    </location>
</feature>
<keyword evidence="1" id="KW-1133">Transmembrane helix</keyword>
<dbReference type="OrthoDB" id="5207033at2759"/>
<reference evidence="2 3" key="1">
    <citation type="submission" date="2016-03" db="EMBL/GenBank/DDBJ databases">
        <title>The draft genome sequence of Fonsecaea nubica causative agent of cutaneous subcutaneous infection in human host.</title>
        <authorList>
            <person name="Costa F."/>
            <person name="Sybren D.H."/>
            <person name="Raittz R.T."/>
            <person name="Weiss V.A."/>
            <person name="Leao A.C."/>
            <person name="Gomes R."/>
            <person name="De Souza E.M."/>
            <person name="Pedrosa F.O."/>
            <person name="Steffens M.B."/>
            <person name="Bombassaro A."/>
            <person name="Tadra-Sfeir M.Z."/>
            <person name="Moreno L.F."/>
            <person name="Najafzadeh M.J."/>
            <person name="Felipe M.S."/>
            <person name="Teixeira M."/>
            <person name="Sun J."/>
            <person name="Xi L."/>
            <person name="Castro M.A."/>
            <person name="Vicente V.A."/>
        </authorList>
    </citation>
    <scope>NUCLEOTIDE SEQUENCE [LARGE SCALE GENOMIC DNA]</scope>
    <source>
        <strain evidence="2 3">CBS 269.64</strain>
    </source>
</reference>
<comment type="caution">
    <text evidence="2">The sequence shown here is derived from an EMBL/GenBank/DDBJ whole genome shotgun (WGS) entry which is preliminary data.</text>
</comment>
<protein>
    <submittedName>
        <fullName evidence="2">Uncharacterized protein</fullName>
    </submittedName>
</protein>
<evidence type="ECO:0000256" key="1">
    <source>
        <dbReference type="SAM" id="Phobius"/>
    </source>
</evidence>
<dbReference type="EMBL" id="LVCJ01000041">
    <property type="protein sequence ID" value="OAL34217.1"/>
    <property type="molecule type" value="Genomic_DNA"/>
</dbReference>
<gene>
    <name evidence="2" type="ORF">AYO20_06472</name>
</gene>
<proteinExistence type="predicted"/>
<feature type="transmembrane region" description="Helical" evidence="1">
    <location>
        <begin position="331"/>
        <end position="355"/>
    </location>
</feature>
<dbReference type="RefSeq" id="XP_022499229.1">
    <property type="nucleotide sequence ID" value="XM_022644762.1"/>
</dbReference>
<keyword evidence="1" id="KW-0812">Transmembrane</keyword>
<organism evidence="2 3">
    <name type="scientific">Fonsecaea nubica</name>
    <dbReference type="NCBI Taxonomy" id="856822"/>
    <lineage>
        <taxon>Eukaryota</taxon>
        <taxon>Fungi</taxon>
        <taxon>Dikarya</taxon>
        <taxon>Ascomycota</taxon>
        <taxon>Pezizomycotina</taxon>
        <taxon>Eurotiomycetes</taxon>
        <taxon>Chaetothyriomycetidae</taxon>
        <taxon>Chaetothyriales</taxon>
        <taxon>Herpotrichiellaceae</taxon>
        <taxon>Fonsecaea</taxon>
    </lineage>
</organism>
<evidence type="ECO:0000313" key="3">
    <source>
        <dbReference type="Proteomes" id="UP000185904"/>
    </source>
</evidence>
<keyword evidence="1" id="KW-0472">Membrane</keyword>
<evidence type="ECO:0000313" key="2">
    <source>
        <dbReference type="EMBL" id="OAL34217.1"/>
    </source>
</evidence>
<dbReference type="GeneID" id="34589886"/>
<name>A0A178CXS9_9EURO</name>
<dbReference type="AlphaFoldDB" id="A0A178CXS9"/>